<comment type="similarity">
    <text evidence="1">Belongs to the apolipoprotein L family.</text>
</comment>
<feature type="compositionally biased region" description="Low complexity" evidence="2">
    <location>
        <begin position="78"/>
        <end position="95"/>
    </location>
</feature>
<protein>
    <recommendedName>
        <fullName evidence="6">Apolipoprotein L3</fullName>
    </recommendedName>
</protein>
<proteinExistence type="inferred from homology"/>
<dbReference type="Proteomes" id="UP001187343">
    <property type="component" value="Unassembled WGS sequence"/>
</dbReference>
<keyword evidence="3" id="KW-0812">Transmembrane</keyword>
<evidence type="ECO:0000256" key="1">
    <source>
        <dbReference type="ARBA" id="ARBA00010090"/>
    </source>
</evidence>
<keyword evidence="3" id="KW-0472">Membrane</keyword>
<dbReference type="InterPro" id="IPR008405">
    <property type="entry name" value="ApoL"/>
</dbReference>
<evidence type="ECO:0000256" key="3">
    <source>
        <dbReference type="SAM" id="Phobius"/>
    </source>
</evidence>
<dbReference type="PANTHER" id="PTHR14096">
    <property type="entry name" value="APOLIPOPROTEIN L"/>
    <property type="match status" value="1"/>
</dbReference>
<dbReference type="Pfam" id="PF05461">
    <property type="entry name" value="ApoL"/>
    <property type="match status" value="1"/>
</dbReference>
<keyword evidence="5" id="KW-1185">Reference proteome</keyword>
<gene>
    <name evidence="4" type="ORF">Q8A67_007285</name>
</gene>
<dbReference type="GO" id="GO:0008289">
    <property type="term" value="F:lipid binding"/>
    <property type="evidence" value="ECO:0007669"/>
    <property type="project" value="InterPro"/>
</dbReference>
<organism evidence="4 5">
    <name type="scientific">Cirrhinus molitorella</name>
    <name type="common">mud carp</name>
    <dbReference type="NCBI Taxonomy" id="172907"/>
    <lineage>
        <taxon>Eukaryota</taxon>
        <taxon>Metazoa</taxon>
        <taxon>Chordata</taxon>
        <taxon>Craniata</taxon>
        <taxon>Vertebrata</taxon>
        <taxon>Euteleostomi</taxon>
        <taxon>Actinopterygii</taxon>
        <taxon>Neopterygii</taxon>
        <taxon>Teleostei</taxon>
        <taxon>Ostariophysi</taxon>
        <taxon>Cypriniformes</taxon>
        <taxon>Cyprinidae</taxon>
        <taxon>Labeoninae</taxon>
        <taxon>Labeonini</taxon>
        <taxon>Cirrhinus</taxon>
    </lineage>
</organism>
<dbReference type="GO" id="GO:0042157">
    <property type="term" value="P:lipoprotein metabolic process"/>
    <property type="evidence" value="ECO:0007669"/>
    <property type="project" value="InterPro"/>
</dbReference>
<comment type="caution">
    <text evidence="4">The sequence shown here is derived from an EMBL/GenBank/DDBJ whole genome shotgun (WGS) entry which is preliminary data.</text>
</comment>
<evidence type="ECO:0000256" key="2">
    <source>
        <dbReference type="SAM" id="MobiDB-lite"/>
    </source>
</evidence>
<evidence type="ECO:0008006" key="6">
    <source>
        <dbReference type="Google" id="ProtNLM"/>
    </source>
</evidence>
<dbReference type="PANTHER" id="PTHR14096:SF28">
    <property type="entry name" value="APOLIPOPROTEIN L, 1-RELATED"/>
    <property type="match status" value="1"/>
</dbReference>
<dbReference type="GO" id="GO:0005576">
    <property type="term" value="C:extracellular region"/>
    <property type="evidence" value="ECO:0007669"/>
    <property type="project" value="InterPro"/>
</dbReference>
<dbReference type="EMBL" id="JAUYZG010000006">
    <property type="protein sequence ID" value="KAK2905486.1"/>
    <property type="molecule type" value="Genomic_DNA"/>
</dbReference>
<dbReference type="GO" id="GO:0006869">
    <property type="term" value="P:lipid transport"/>
    <property type="evidence" value="ECO:0007669"/>
    <property type="project" value="InterPro"/>
</dbReference>
<dbReference type="GO" id="GO:0016020">
    <property type="term" value="C:membrane"/>
    <property type="evidence" value="ECO:0007669"/>
    <property type="project" value="TreeGrafter"/>
</dbReference>
<evidence type="ECO:0000313" key="4">
    <source>
        <dbReference type="EMBL" id="KAK2905486.1"/>
    </source>
</evidence>
<dbReference type="AlphaFoldDB" id="A0AA88TTN4"/>
<name>A0AA88TTN4_9TELE</name>
<accession>A0AA88TTN4</accession>
<feature type="region of interest" description="Disordered" evidence="2">
    <location>
        <begin position="78"/>
        <end position="102"/>
    </location>
</feature>
<evidence type="ECO:0000313" key="5">
    <source>
        <dbReference type="Proteomes" id="UP001187343"/>
    </source>
</evidence>
<reference evidence="4" key="1">
    <citation type="submission" date="2023-08" db="EMBL/GenBank/DDBJ databases">
        <title>Chromosome-level Genome Assembly of mud carp (Cirrhinus molitorella).</title>
        <authorList>
            <person name="Liu H."/>
        </authorList>
    </citation>
    <scope>NUCLEOTIDE SEQUENCE</scope>
    <source>
        <strain evidence="4">Prfri</strain>
        <tissue evidence="4">Muscle</tissue>
    </source>
</reference>
<keyword evidence="3" id="KW-1133">Transmembrane helix</keyword>
<feature type="transmembrane region" description="Helical" evidence="3">
    <location>
        <begin position="623"/>
        <end position="647"/>
    </location>
</feature>
<sequence length="700" mass="77264">MMNWAEDYLLDIQQEGKPLEQYVDEFLSILHLQPASLSYGKPTGWNSRVSGQMSTTQESVLAGLTDIMDMALPMDFSTPMLSPESSSSPSLSPLVPSTPPVPTPPVFPGQIMEEAAKLCELLFGWLEKREQCAEKLLELAQELENVHRSSNISKVVGATTSVLSIFATALATVFTGGLASPLLAAAVAGTVAGAAVSVTSTLVEAGVSSRTFYTAVDLIKEDEKIGRTIQQLLQDLRNRCGGGQLGAHASGGFNDDVECEVATQIMWALARRKKNMLPLNFFRSFNKATFFRQASSGGLALDKASHFISKAVGLVCLDLGKSGLKVSAKEMVKDIGTIGMKAAAKAGSRALGIIGLGMSLYDLIATCEEIVKGNQVTEASKFLRDSAREILEGRRKLQEQLDAMHKIIGKLLQLKKLVNDLGGYSLSMTEDAQNIMNYIIGTCTDNSVVSWLQTFTCQIAFLNLLRFYLERLRYVLEDLCEHHGTHIDIVFVAHGRIVAEFMPAGGLAPVPTIRDTILYSPWNCKIDGSAAYSIAQGSINMMNRKFGNSDRFEPNPLPRHWNSMRQSRHNIPGILLSPLFPEEQAWAYFQELWRQRTMEIDSRVIIPYVVPQRQVDIFGEIPFYVFIFAASFILMLNGATATVHLAACLDRAGSAERPVEWRTQYAYTNDGAVMSVNLDERNVNPALFRAFRSMFDRNRR</sequence>